<keyword evidence="2" id="KW-0548">Nucleotidyltransferase</keyword>
<name>A0A5B6VCS0_9ROSI</name>
<proteinExistence type="predicted"/>
<gene>
    <name evidence="2" type="ORF">EPI10_002060</name>
</gene>
<dbReference type="Gene3D" id="3.30.70.270">
    <property type="match status" value="1"/>
</dbReference>
<dbReference type="InterPro" id="IPR053134">
    <property type="entry name" value="RNA-dir_DNA_polymerase"/>
</dbReference>
<dbReference type="AlphaFoldDB" id="A0A5B6VCS0"/>
<dbReference type="InterPro" id="IPR043502">
    <property type="entry name" value="DNA/RNA_pol_sf"/>
</dbReference>
<dbReference type="Proteomes" id="UP000325315">
    <property type="component" value="Unassembled WGS sequence"/>
</dbReference>
<protein>
    <submittedName>
        <fullName evidence="2">RNA-directed DNA polymerase-like protein</fullName>
    </submittedName>
</protein>
<dbReference type="SUPFAM" id="SSF56672">
    <property type="entry name" value="DNA/RNA polymerases"/>
    <property type="match status" value="1"/>
</dbReference>
<reference evidence="3" key="1">
    <citation type="journal article" date="2019" name="Plant Biotechnol. J.">
        <title>Genome sequencing of the Australian wild diploid species Gossypium australe highlights disease resistance and delayed gland morphogenesis.</title>
        <authorList>
            <person name="Cai Y."/>
            <person name="Cai X."/>
            <person name="Wang Q."/>
            <person name="Wang P."/>
            <person name="Zhang Y."/>
            <person name="Cai C."/>
            <person name="Xu Y."/>
            <person name="Wang K."/>
            <person name="Zhou Z."/>
            <person name="Wang C."/>
            <person name="Geng S."/>
            <person name="Li B."/>
            <person name="Dong Q."/>
            <person name="Hou Y."/>
            <person name="Wang H."/>
            <person name="Ai P."/>
            <person name="Liu Z."/>
            <person name="Yi F."/>
            <person name="Sun M."/>
            <person name="An G."/>
            <person name="Cheng J."/>
            <person name="Zhang Y."/>
            <person name="Shi Q."/>
            <person name="Xie Y."/>
            <person name="Shi X."/>
            <person name="Chang Y."/>
            <person name="Huang F."/>
            <person name="Chen Y."/>
            <person name="Hong S."/>
            <person name="Mi L."/>
            <person name="Sun Q."/>
            <person name="Zhang L."/>
            <person name="Zhou B."/>
            <person name="Peng R."/>
            <person name="Zhang X."/>
            <person name="Liu F."/>
        </authorList>
    </citation>
    <scope>NUCLEOTIDE SEQUENCE [LARGE SCALE GENOMIC DNA]</scope>
    <source>
        <strain evidence="3">cv. PA1801</strain>
    </source>
</reference>
<organism evidence="2 3">
    <name type="scientific">Gossypium australe</name>
    <dbReference type="NCBI Taxonomy" id="47621"/>
    <lineage>
        <taxon>Eukaryota</taxon>
        <taxon>Viridiplantae</taxon>
        <taxon>Streptophyta</taxon>
        <taxon>Embryophyta</taxon>
        <taxon>Tracheophyta</taxon>
        <taxon>Spermatophyta</taxon>
        <taxon>Magnoliopsida</taxon>
        <taxon>eudicotyledons</taxon>
        <taxon>Gunneridae</taxon>
        <taxon>Pentapetalae</taxon>
        <taxon>rosids</taxon>
        <taxon>malvids</taxon>
        <taxon>Malvales</taxon>
        <taxon>Malvaceae</taxon>
        <taxon>Malvoideae</taxon>
        <taxon>Gossypium</taxon>
    </lineage>
</organism>
<evidence type="ECO:0000313" key="3">
    <source>
        <dbReference type="Proteomes" id="UP000325315"/>
    </source>
</evidence>
<keyword evidence="3" id="KW-1185">Reference proteome</keyword>
<dbReference type="CDD" id="cd01647">
    <property type="entry name" value="RT_LTR"/>
    <property type="match status" value="1"/>
</dbReference>
<dbReference type="PANTHER" id="PTHR24559">
    <property type="entry name" value="TRANSPOSON TY3-I GAG-POL POLYPROTEIN"/>
    <property type="match status" value="1"/>
</dbReference>
<feature type="domain" description="Reverse transcriptase" evidence="1">
    <location>
        <begin position="9"/>
        <end position="133"/>
    </location>
</feature>
<evidence type="ECO:0000313" key="2">
    <source>
        <dbReference type="EMBL" id="KAA3467010.1"/>
    </source>
</evidence>
<accession>A0A5B6VCS0</accession>
<keyword evidence="2" id="KW-0808">Transferase</keyword>
<dbReference type="Gene3D" id="3.10.10.10">
    <property type="entry name" value="HIV Type 1 Reverse Transcriptase, subunit A, domain 1"/>
    <property type="match status" value="1"/>
</dbReference>
<dbReference type="OrthoDB" id="986919at2759"/>
<dbReference type="PANTHER" id="PTHR24559:SF444">
    <property type="entry name" value="REVERSE TRANSCRIPTASE DOMAIN-CONTAINING PROTEIN"/>
    <property type="match status" value="1"/>
</dbReference>
<keyword evidence="2" id="KW-0695">RNA-directed DNA polymerase</keyword>
<dbReference type="InterPro" id="IPR000477">
    <property type="entry name" value="RT_dom"/>
</dbReference>
<sequence length="173" mass="20722">MLSRIDDFFDQLKGAIVFFKIDLLSGYYLFRVKDLDVSKTTFRTKYEHYEFLVMPFDLTNAHDVFIDLMNIIFWPYLNKFVVVFIDDILIYLRDETEHAWHLNTMLQTLRVKQLFAKFSKCKFWLQEVGFLGLAEYYKCFVKGFSMIALPLMKLLQKDVKFVWSNKCQLSLIS</sequence>
<dbReference type="Pfam" id="PF00078">
    <property type="entry name" value="RVT_1"/>
    <property type="match status" value="1"/>
</dbReference>
<dbReference type="EMBL" id="SMMG02000007">
    <property type="protein sequence ID" value="KAA3467010.1"/>
    <property type="molecule type" value="Genomic_DNA"/>
</dbReference>
<comment type="caution">
    <text evidence="2">The sequence shown here is derived from an EMBL/GenBank/DDBJ whole genome shotgun (WGS) entry which is preliminary data.</text>
</comment>
<evidence type="ECO:0000259" key="1">
    <source>
        <dbReference type="Pfam" id="PF00078"/>
    </source>
</evidence>
<dbReference type="InterPro" id="IPR043128">
    <property type="entry name" value="Rev_trsase/Diguanyl_cyclase"/>
</dbReference>
<dbReference type="GO" id="GO:0003964">
    <property type="term" value="F:RNA-directed DNA polymerase activity"/>
    <property type="evidence" value="ECO:0007669"/>
    <property type="project" value="UniProtKB-KW"/>
</dbReference>